<dbReference type="AlphaFoldDB" id="A0A7X9RYU8"/>
<comment type="caution">
    <text evidence="1">The sequence shown here is derived from an EMBL/GenBank/DDBJ whole genome shotgun (WGS) entry which is preliminary data.</text>
</comment>
<sequence>MHQHYPNDKQGVIKYNFFLDLEHGYSLTAGSRIHLYADSTRWALVFERNGYHNRGFFAEIELNYFGNCIGYTTAEGSNSSDITNTSNIILIETSEFQRIANKDGDDMENFELIEKDIQEIKIRDQIVPFNNNHEDYEKVGIEVRKEENPNHLIGFGDLIRYLHETNSGIIKATENDILKHIPNDIPKLMTIEEFHFESVYEETPPSQQETYKLLAKILITRDTSNWAPTEEPNNSWKNWESGNL</sequence>
<dbReference type="Proteomes" id="UP000576082">
    <property type="component" value="Unassembled WGS sequence"/>
</dbReference>
<protein>
    <submittedName>
        <fullName evidence="1">Uncharacterized protein</fullName>
    </submittedName>
</protein>
<dbReference type="InterPro" id="IPR054272">
    <property type="entry name" value="DUF7003"/>
</dbReference>
<organism evidence="1 2">
    <name type="scientific">Flammeovirga aprica JL-4</name>
    <dbReference type="NCBI Taxonomy" id="694437"/>
    <lineage>
        <taxon>Bacteria</taxon>
        <taxon>Pseudomonadati</taxon>
        <taxon>Bacteroidota</taxon>
        <taxon>Cytophagia</taxon>
        <taxon>Cytophagales</taxon>
        <taxon>Flammeovirgaceae</taxon>
        <taxon>Flammeovirga</taxon>
    </lineage>
</organism>
<accession>A0A7X9RYU8</accession>
<name>A0A7X9RYU8_9BACT</name>
<keyword evidence="2" id="KW-1185">Reference proteome</keyword>
<dbReference type="EMBL" id="JABANE010000089">
    <property type="protein sequence ID" value="NME71210.1"/>
    <property type="molecule type" value="Genomic_DNA"/>
</dbReference>
<evidence type="ECO:0000313" key="1">
    <source>
        <dbReference type="EMBL" id="NME71210.1"/>
    </source>
</evidence>
<reference evidence="1 2" key="1">
    <citation type="submission" date="2020-04" db="EMBL/GenBank/DDBJ databases">
        <title>Flammeovirga sp. SR4, a novel species isolated from seawater.</title>
        <authorList>
            <person name="Wang X."/>
        </authorList>
    </citation>
    <scope>NUCLEOTIDE SEQUENCE [LARGE SCALE GENOMIC DNA]</scope>
    <source>
        <strain evidence="1 2">ATCC 23126</strain>
    </source>
</reference>
<evidence type="ECO:0000313" key="2">
    <source>
        <dbReference type="Proteomes" id="UP000576082"/>
    </source>
</evidence>
<gene>
    <name evidence="1" type="ORF">HHU12_24815</name>
</gene>
<dbReference type="Pfam" id="PF22535">
    <property type="entry name" value="DUF7003"/>
    <property type="match status" value="1"/>
</dbReference>
<dbReference type="RefSeq" id="WP_169659432.1">
    <property type="nucleotide sequence ID" value="NZ_JABANE010000089.1"/>
</dbReference>
<proteinExistence type="predicted"/>